<proteinExistence type="predicted"/>
<dbReference type="Proteomes" id="UP000287247">
    <property type="component" value="Unassembled WGS sequence"/>
</dbReference>
<dbReference type="AlphaFoldDB" id="A0A401IJW9"/>
<feature type="domain" description="Glycosyl transferase family 1" evidence="2">
    <location>
        <begin position="214"/>
        <end position="379"/>
    </location>
</feature>
<dbReference type="OrthoDB" id="503380at2"/>
<dbReference type="GO" id="GO:0009103">
    <property type="term" value="P:lipopolysaccharide biosynthetic process"/>
    <property type="evidence" value="ECO:0007669"/>
    <property type="project" value="TreeGrafter"/>
</dbReference>
<dbReference type="PANTHER" id="PTHR46401">
    <property type="entry name" value="GLYCOSYLTRANSFERASE WBBK-RELATED"/>
    <property type="match status" value="1"/>
</dbReference>
<accession>A0A401IJW9</accession>
<evidence type="ECO:0000256" key="1">
    <source>
        <dbReference type="ARBA" id="ARBA00022679"/>
    </source>
</evidence>
<keyword evidence="1 4" id="KW-0808">Transferase</keyword>
<name>A0A401IJW9_APHSA</name>
<sequence>MNLSITHRQLNISLIVSDLSSKGAGRWGGGIRPFLLAQALQNLGHQVKLFGIAYDSDGPLINQQNLKIITVPCSYYSGLGGSWRSLSQLLPQIDGDILYAVKLKPSSYGIALIKKYLSNRPLIVDIDDWEMSWFGGDYWQYHFKVKGFIKDIIKSDGPLKHPDHPLYLRWMEKLINKADAVTIHTQFIQQRFGGVYIPNGKDTILFNPDNYDAEFSRNKYQLNEYKILMFPGAPRPYKGVEDILMALDKLNNPELKLVIVGGSPYDEYDQTLQKKWGKWLIQLPKSPVQQMPEIVAAAHLIVVPQQDTPATKAQFPLKLTDGMAMAKPILATKVGDIPNILGDTGYLVDPNSPEQLADKIKWIFEHLEEANNKGKLARERCIKYYSIESMSEILNQVLQPYYSQK</sequence>
<evidence type="ECO:0000259" key="2">
    <source>
        <dbReference type="Pfam" id="PF00534"/>
    </source>
</evidence>
<dbReference type="EMBL" id="BDQK01000013">
    <property type="protein sequence ID" value="GBF81588.1"/>
    <property type="molecule type" value="Genomic_DNA"/>
</dbReference>
<dbReference type="Pfam" id="PF13579">
    <property type="entry name" value="Glyco_trans_4_4"/>
    <property type="match status" value="1"/>
</dbReference>
<reference evidence="5" key="1">
    <citation type="submission" date="2017-05" db="EMBL/GenBank/DDBJ databases">
        <title>Physiological properties and genetic analysis related to exopolysaccharide production of fresh-water unicellular cyanobacterium Aphanothece sacrum, Suizenji Nori, that has been cultured as a food source in Japan.</title>
        <authorList>
            <person name="Kanesaki Y."/>
            <person name="Yoshikawa S."/>
            <person name="Ohki K."/>
        </authorList>
    </citation>
    <scope>NUCLEOTIDE SEQUENCE [LARGE SCALE GENOMIC DNA]</scope>
    <source>
        <strain evidence="5">FPU1</strain>
    </source>
</reference>
<dbReference type="PANTHER" id="PTHR46401:SF2">
    <property type="entry name" value="GLYCOSYLTRANSFERASE WBBK-RELATED"/>
    <property type="match status" value="1"/>
</dbReference>
<feature type="domain" description="Glycosyltransferase subfamily 4-like N-terminal" evidence="3">
    <location>
        <begin position="35"/>
        <end position="201"/>
    </location>
</feature>
<evidence type="ECO:0000313" key="4">
    <source>
        <dbReference type="EMBL" id="GBF81588.1"/>
    </source>
</evidence>
<keyword evidence="5" id="KW-1185">Reference proteome</keyword>
<dbReference type="SUPFAM" id="SSF53756">
    <property type="entry name" value="UDP-Glycosyltransferase/glycogen phosphorylase"/>
    <property type="match status" value="1"/>
</dbReference>
<dbReference type="Gene3D" id="3.40.50.2000">
    <property type="entry name" value="Glycogen Phosphorylase B"/>
    <property type="match status" value="2"/>
</dbReference>
<dbReference type="InterPro" id="IPR028098">
    <property type="entry name" value="Glyco_trans_4-like_N"/>
</dbReference>
<organism evidence="4 5">
    <name type="scientific">Aphanothece sacrum FPU1</name>
    <dbReference type="NCBI Taxonomy" id="1920663"/>
    <lineage>
        <taxon>Bacteria</taxon>
        <taxon>Bacillati</taxon>
        <taxon>Cyanobacteriota</taxon>
        <taxon>Cyanophyceae</taxon>
        <taxon>Oscillatoriophycideae</taxon>
        <taxon>Chroococcales</taxon>
        <taxon>Aphanothecaceae</taxon>
        <taxon>Aphanothece</taxon>
    </lineage>
</organism>
<comment type="caution">
    <text evidence="4">The sequence shown here is derived from an EMBL/GenBank/DDBJ whole genome shotgun (WGS) entry which is preliminary data.</text>
</comment>
<dbReference type="Pfam" id="PF00534">
    <property type="entry name" value="Glycos_transf_1"/>
    <property type="match status" value="1"/>
</dbReference>
<dbReference type="InterPro" id="IPR001296">
    <property type="entry name" value="Glyco_trans_1"/>
</dbReference>
<evidence type="ECO:0000259" key="3">
    <source>
        <dbReference type="Pfam" id="PF13579"/>
    </source>
</evidence>
<evidence type="ECO:0000313" key="5">
    <source>
        <dbReference type="Proteomes" id="UP000287247"/>
    </source>
</evidence>
<dbReference type="GO" id="GO:0016757">
    <property type="term" value="F:glycosyltransferase activity"/>
    <property type="evidence" value="ECO:0007669"/>
    <property type="project" value="InterPro"/>
</dbReference>
<gene>
    <name evidence="4" type="ORF">AsFPU1_3006</name>
</gene>
<dbReference type="RefSeq" id="WP_124972642.1">
    <property type="nucleotide sequence ID" value="NZ_BDQK01000013.1"/>
</dbReference>
<dbReference type="CDD" id="cd03801">
    <property type="entry name" value="GT4_PimA-like"/>
    <property type="match status" value="1"/>
</dbReference>
<protein>
    <submittedName>
        <fullName evidence="4">Glycosyl transferase</fullName>
    </submittedName>
</protein>